<evidence type="ECO:0000313" key="3">
    <source>
        <dbReference type="Proteomes" id="UP000215563"/>
    </source>
</evidence>
<dbReference type="InterPro" id="IPR006764">
    <property type="entry name" value="SAM_dep_MeTrfase_SAV2177_type"/>
</dbReference>
<dbReference type="EMBL" id="NMQU01000158">
    <property type="protein sequence ID" value="OXM43146.1"/>
    <property type="molecule type" value="Genomic_DNA"/>
</dbReference>
<keyword evidence="3" id="KW-1185">Reference proteome</keyword>
<dbReference type="Proteomes" id="UP000215563">
    <property type="component" value="Unassembled WGS sequence"/>
</dbReference>
<dbReference type="SUPFAM" id="SSF53335">
    <property type="entry name" value="S-adenosyl-L-methionine-dependent methyltransferases"/>
    <property type="match status" value="1"/>
</dbReference>
<accession>A0A229R932</accession>
<dbReference type="Pfam" id="PF04672">
    <property type="entry name" value="Methyltransf_19"/>
    <property type="match status" value="1"/>
</dbReference>
<organism evidence="2 3">
    <name type="scientific">Amycolatopsis alba DSM 44262</name>
    <dbReference type="NCBI Taxonomy" id="1125972"/>
    <lineage>
        <taxon>Bacteria</taxon>
        <taxon>Bacillati</taxon>
        <taxon>Actinomycetota</taxon>
        <taxon>Actinomycetes</taxon>
        <taxon>Pseudonocardiales</taxon>
        <taxon>Pseudonocardiaceae</taxon>
        <taxon>Amycolatopsis</taxon>
    </lineage>
</organism>
<gene>
    <name evidence="2" type="ORF">CFP75_39795</name>
</gene>
<dbReference type="InterPro" id="IPR029063">
    <property type="entry name" value="SAM-dependent_MTases_sf"/>
</dbReference>
<proteinExistence type="predicted"/>
<dbReference type="AlphaFoldDB" id="A0A229R932"/>
<protein>
    <recommendedName>
        <fullName evidence="4">S-adenosyl methyltransferase</fullName>
    </recommendedName>
</protein>
<sequence>MTTSPDPHSLTPHGTVPDQEAETNHPTVARVNGVLLDKAFEEHTEMGIYQADLHLARHIDNDVPGYRQALVAQRQFLTKAIAFAATERQISQFVVLRAGLPLGVAEETEHTLVRGHVADPTTVLVARETFPSAHQGIVLEKQGQKRAAAVHAAVHEVHWPLHAVHEPGNWSLDLGTPLGLTMAGDPSHWPGDVYELLRAYHRALAPGSMVAVSALGPAPAGTPAAAALEALARHLRKTPEPELTLRDRAEIEDWFTGPGWKLHDPGVAPVSHWAEPPPEGLTGPELPVWCAIATTAS</sequence>
<dbReference type="Gene3D" id="3.40.50.150">
    <property type="entry name" value="Vaccinia Virus protein VP39"/>
    <property type="match status" value="1"/>
</dbReference>
<evidence type="ECO:0000313" key="2">
    <source>
        <dbReference type="EMBL" id="OXM43146.1"/>
    </source>
</evidence>
<reference evidence="2 3" key="1">
    <citation type="submission" date="2017-07" db="EMBL/GenBank/DDBJ databases">
        <title>Amycolatopsis alba DSM 44262 Genome sequencing and assembly.</title>
        <authorList>
            <person name="Kaur N."/>
            <person name="Mayilraj S."/>
        </authorList>
    </citation>
    <scope>NUCLEOTIDE SEQUENCE [LARGE SCALE GENOMIC DNA]</scope>
    <source>
        <strain evidence="2 3">DSM 44262</strain>
    </source>
</reference>
<feature type="region of interest" description="Disordered" evidence="1">
    <location>
        <begin position="1"/>
        <end position="25"/>
    </location>
</feature>
<evidence type="ECO:0008006" key="4">
    <source>
        <dbReference type="Google" id="ProtNLM"/>
    </source>
</evidence>
<dbReference type="RefSeq" id="WP_020636162.1">
    <property type="nucleotide sequence ID" value="NZ_KB913032.1"/>
</dbReference>
<dbReference type="OrthoDB" id="3638451at2"/>
<evidence type="ECO:0000256" key="1">
    <source>
        <dbReference type="SAM" id="MobiDB-lite"/>
    </source>
</evidence>
<name>A0A229R932_AMYAL</name>
<comment type="caution">
    <text evidence="2">The sequence shown here is derived from an EMBL/GenBank/DDBJ whole genome shotgun (WGS) entry which is preliminary data.</text>
</comment>